<keyword evidence="2" id="KW-1185">Reference proteome</keyword>
<name>A0A371DDV6_9APHY</name>
<reference evidence="1 2" key="1">
    <citation type="journal article" date="2018" name="Biotechnol. Biofuels">
        <title>Integrative visual omics of the white-rot fungus Polyporus brumalis exposes the biotechnological potential of its oxidative enzymes for delignifying raw plant biomass.</title>
        <authorList>
            <person name="Miyauchi S."/>
            <person name="Rancon A."/>
            <person name="Drula E."/>
            <person name="Hage H."/>
            <person name="Chaduli D."/>
            <person name="Favel A."/>
            <person name="Grisel S."/>
            <person name="Henrissat B."/>
            <person name="Herpoel-Gimbert I."/>
            <person name="Ruiz-Duenas F.J."/>
            <person name="Chevret D."/>
            <person name="Hainaut M."/>
            <person name="Lin J."/>
            <person name="Wang M."/>
            <person name="Pangilinan J."/>
            <person name="Lipzen A."/>
            <person name="Lesage-Meessen L."/>
            <person name="Navarro D."/>
            <person name="Riley R."/>
            <person name="Grigoriev I.V."/>
            <person name="Zhou S."/>
            <person name="Raouche S."/>
            <person name="Rosso M.N."/>
        </authorList>
    </citation>
    <scope>NUCLEOTIDE SEQUENCE [LARGE SCALE GENOMIC DNA]</scope>
    <source>
        <strain evidence="1 2">BRFM 1820</strain>
    </source>
</reference>
<dbReference type="AlphaFoldDB" id="A0A371DDV6"/>
<dbReference type="EMBL" id="KZ857398">
    <property type="protein sequence ID" value="RDX50696.1"/>
    <property type="molecule type" value="Genomic_DNA"/>
</dbReference>
<accession>A0A371DDV6</accession>
<evidence type="ECO:0000313" key="1">
    <source>
        <dbReference type="EMBL" id="RDX50696.1"/>
    </source>
</evidence>
<evidence type="ECO:0000313" key="2">
    <source>
        <dbReference type="Proteomes" id="UP000256964"/>
    </source>
</evidence>
<organism evidence="1 2">
    <name type="scientific">Lentinus brumalis</name>
    <dbReference type="NCBI Taxonomy" id="2498619"/>
    <lineage>
        <taxon>Eukaryota</taxon>
        <taxon>Fungi</taxon>
        <taxon>Dikarya</taxon>
        <taxon>Basidiomycota</taxon>
        <taxon>Agaricomycotina</taxon>
        <taxon>Agaricomycetes</taxon>
        <taxon>Polyporales</taxon>
        <taxon>Polyporaceae</taxon>
        <taxon>Lentinus</taxon>
    </lineage>
</organism>
<gene>
    <name evidence="1" type="ORF">OH76DRAFT_436281</name>
</gene>
<protein>
    <submittedName>
        <fullName evidence="1">Uncharacterized protein</fullName>
    </submittedName>
</protein>
<proteinExistence type="predicted"/>
<sequence length="100" mass="10741">MWGRGAVPCGEAFTHLHVARAYPRHILDVELFFLHGCVAGAAASRVRFTVRCVDNVSEGDGERATWEPAMTKSSAFPSYVPSSGGARHRGRADAKLIVGS</sequence>
<dbReference type="Proteomes" id="UP000256964">
    <property type="component" value="Unassembled WGS sequence"/>
</dbReference>